<sequence length="845" mass="97097">MCVYLKETEKTNIKNSIDLLEHFINNFLFFYKLPEYATAIAEPNNRTISIHRVASNNVVDNKVNDWAFHIDHVFHNVSQEEIFNSVAKDVVDRTIDGYNGLFVFEQNQLLFAPCLGTILCYGQTGAGKTHTMTGFTESYQNRGVIPRALQHLYQQINARQEFAYTVRIAYLEIYNDQMCDLLRTIDSPAEYQQHQQQLSIGEDAGFIYVKGLSYRLANTEEEALNLLFEGETNRAVGQHVLNKQSSRSHCIFTILIECRSMLSSDEKYTTSKLNLVDLAGSERLAKTNSEGVTKREATFINKSLSFLEQVVLNLSDKKTNFSHFRSSKLTHALKDSIGGRCHTVMIANIWPEIQYLEETVSTLRFASRMMCVPAEPTVNEIVDPVRAIENYKRENRHLKEELAIHDKLANRQGVSYDPLTTEQLNEIESQCRRFVEGNLDEIQVRNIRQVQAAFNSFKTICRNTEKDVDKKYRDRYVVAEKQDYEHQDSQKIDESSATLSVVSQSTSNLTGTAGELDGQSFALGTVPKEQRVNKEGLIKMTRSKRQAAKQASTKDKASPTLSKLPGTSLSRNQTAEDEQQFARAKEPSDLPEIKDQRPSTPPNRSTAFEDFKQTRGVNLNKIYLENKEILASKKKQYAELARRINQTKNEIDRTREDAEHKKNERLRMGEFLNDNGETIIDEEEYELIARLQELKGTYRTDYEQWKSLQTEISYCQNLLNQCQNRLLQEYDIWYNECYLNGNNTGTVEGDELISSVKPSNEYQVYDDAAERFERMQKELLLADLDSMPFRQAQINTNRRHVFNAPPIQGKSTNNTGYRSGGSYRQEQSFLPPITLNTNRQKSLVR</sequence>
<evidence type="ECO:0000313" key="13">
    <source>
        <dbReference type="EMBL" id="CAF0847837.1"/>
    </source>
</evidence>
<evidence type="ECO:0000256" key="8">
    <source>
        <dbReference type="PROSITE-ProRule" id="PRU00283"/>
    </source>
</evidence>
<feature type="compositionally biased region" description="Basic and acidic residues" evidence="11">
    <location>
        <begin position="528"/>
        <end position="537"/>
    </location>
</feature>
<dbReference type="InterPro" id="IPR019821">
    <property type="entry name" value="Kinesin_motor_CS"/>
</dbReference>
<evidence type="ECO:0000313" key="14">
    <source>
        <dbReference type="Proteomes" id="UP000663852"/>
    </source>
</evidence>
<dbReference type="InterPro" id="IPR036961">
    <property type="entry name" value="Kinesin_motor_dom_sf"/>
</dbReference>
<protein>
    <recommendedName>
        <fullName evidence="9">Kinesin-like protein</fullName>
    </recommendedName>
</protein>
<comment type="caution">
    <text evidence="13">The sequence shown here is derived from an EMBL/GenBank/DDBJ whole genome shotgun (WGS) entry which is preliminary data.</text>
</comment>
<gene>
    <name evidence="13" type="ORF">EDS130_LOCUS7165</name>
</gene>
<dbReference type="AlphaFoldDB" id="A0A813VTA4"/>
<feature type="compositionally biased region" description="Basic and acidic residues" evidence="11">
    <location>
        <begin position="583"/>
        <end position="597"/>
    </location>
</feature>
<evidence type="ECO:0000256" key="1">
    <source>
        <dbReference type="ARBA" id="ARBA00004245"/>
    </source>
</evidence>
<dbReference type="GO" id="GO:0005524">
    <property type="term" value="F:ATP binding"/>
    <property type="evidence" value="ECO:0007669"/>
    <property type="project" value="UniProtKB-UniRule"/>
</dbReference>
<dbReference type="InterPro" id="IPR056524">
    <property type="entry name" value="KIF6/9_C"/>
</dbReference>
<evidence type="ECO:0000256" key="7">
    <source>
        <dbReference type="ARBA" id="ARBA00023212"/>
    </source>
</evidence>
<dbReference type="OrthoDB" id="3176171at2759"/>
<keyword evidence="4 8" id="KW-0067">ATP-binding</keyword>
<evidence type="ECO:0000256" key="2">
    <source>
        <dbReference type="ARBA" id="ARBA00022701"/>
    </source>
</evidence>
<proteinExistence type="inferred from homology"/>
<dbReference type="EMBL" id="CAJNOJ010000021">
    <property type="protein sequence ID" value="CAF0847837.1"/>
    <property type="molecule type" value="Genomic_DNA"/>
</dbReference>
<evidence type="ECO:0000259" key="12">
    <source>
        <dbReference type="PROSITE" id="PS50067"/>
    </source>
</evidence>
<dbReference type="Proteomes" id="UP000663852">
    <property type="component" value="Unassembled WGS sequence"/>
</dbReference>
<keyword evidence="7" id="KW-0963">Cytoplasm</keyword>
<name>A0A813VTA4_ADIRI</name>
<keyword evidence="5 10" id="KW-0175">Coiled coil</keyword>
<organism evidence="13 14">
    <name type="scientific">Adineta ricciae</name>
    <name type="common">Rotifer</name>
    <dbReference type="NCBI Taxonomy" id="249248"/>
    <lineage>
        <taxon>Eukaryota</taxon>
        <taxon>Metazoa</taxon>
        <taxon>Spiralia</taxon>
        <taxon>Gnathifera</taxon>
        <taxon>Rotifera</taxon>
        <taxon>Eurotatoria</taxon>
        <taxon>Bdelloidea</taxon>
        <taxon>Adinetida</taxon>
        <taxon>Adinetidae</taxon>
        <taxon>Adineta</taxon>
    </lineage>
</organism>
<dbReference type="GO" id="GO:0003777">
    <property type="term" value="F:microtubule motor activity"/>
    <property type="evidence" value="ECO:0007669"/>
    <property type="project" value="InterPro"/>
</dbReference>
<dbReference type="InterPro" id="IPR027417">
    <property type="entry name" value="P-loop_NTPase"/>
</dbReference>
<evidence type="ECO:0000256" key="10">
    <source>
        <dbReference type="SAM" id="Coils"/>
    </source>
</evidence>
<feature type="compositionally biased region" description="Polar residues" evidence="11">
    <location>
        <begin position="809"/>
        <end position="845"/>
    </location>
</feature>
<feature type="compositionally biased region" description="Polar residues" evidence="11">
    <location>
        <begin position="559"/>
        <end position="573"/>
    </location>
</feature>
<comment type="subcellular location">
    <subcellularLocation>
        <location evidence="1">Cytoplasm</location>
        <location evidence="1">Cytoskeleton</location>
    </subcellularLocation>
</comment>
<accession>A0A813VTA4</accession>
<comment type="similarity">
    <text evidence="8 9">Belongs to the TRAFAC class myosin-kinesin ATPase superfamily. Kinesin family.</text>
</comment>
<dbReference type="SUPFAM" id="SSF52540">
    <property type="entry name" value="P-loop containing nucleoside triphosphate hydrolases"/>
    <property type="match status" value="1"/>
</dbReference>
<evidence type="ECO:0000256" key="5">
    <source>
        <dbReference type="ARBA" id="ARBA00023054"/>
    </source>
</evidence>
<keyword evidence="2 9" id="KW-0493">Microtubule</keyword>
<dbReference type="InterPro" id="IPR001752">
    <property type="entry name" value="Kinesin_motor_dom"/>
</dbReference>
<dbReference type="InterPro" id="IPR027640">
    <property type="entry name" value="Kinesin-like_fam"/>
</dbReference>
<dbReference type="GO" id="GO:0008017">
    <property type="term" value="F:microtubule binding"/>
    <property type="evidence" value="ECO:0007669"/>
    <property type="project" value="InterPro"/>
</dbReference>
<feature type="coiled-coil region" evidence="10">
    <location>
        <begin position="630"/>
        <end position="664"/>
    </location>
</feature>
<dbReference type="PRINTS" id="PR00380">
    <property type="entry name" value="KINESINHEAVY"/>
</dbReference>
<evidence type="ECO:0000256" key="3">
    <source>
        <dbReference type="ARBA" id="ARBA00022741"/>
    </source>
</evidence>
<keyword evidence="7" id="KW-0206">Cytoskeleton</keyword>
<dbReference type="PROSITE" id="PS50067">
    <property type="entry name" value="KINESIN_MOTOR_2"/>
    <property type="match status" value="1"/>
</dbReference>
<dbReference type="PANTHER" id="PTHR47968:SF36">
    <property type="entry name" value="KINESIN HEAVY CHAIN ISOFORM X1"/>
    <property type="match status" value="1"/>
</dbReference>
<dbReference type="Pfam" id="PF00225">
    <property type="entry name" value="Kinesin"/>
    <property type="match status" value="1"/>
</dbReference>
<evidence type="ECO:0000256" key="9">
    <source>
        <dbReference type="RuleBase" id="RU000394"/>
    </source>
</evidence>
<dbReference type="SMART" id="SM00129">
    <property type="entry name" value="KISc"/>
    <property type="match status" value="1"/>
</dbReference>
<dbReference type="GO" id="GO:0005874">
    <property type="term" value="C:microtubule"/>
    <property type="evidence" value="ECO:0007669"/>
    <property type="project" value="UniProtKB-KW"/>
</dbReference>
<evidence type="ECO:0000256" key="4">
    <source>
        <dbReference type="ARBA" id="ARBA00022840"/>
    </source>
</evidence>
<keyword evidence="3 8" id="KW-0547">Nucleotide-binding</keyword>
<feature type="binding site" evidence="8">
    <location>
        <begin position="122"/>
        <end position="129"/>
    </location>
    <ligand>
        <name>ATP</name>
        <dbReference type="ChEBI" id="CHEBI:30616"/>
    </ligand>
</feature>
<dbReference type="PANTHER" id="PTHR47968">
    <property type="entry name" value="CENTROMERE PROTEIN E"/>
    <property type="match status" value="1"/>
</dbReference>
<feature type="region of interest" description="Disordered" evidence="11">
    <location>
        <begin position="521"/>
        <end position="607"/>
    </location>
</feature>
<feature type="region of interest" description="Disordered" evidence="11">
    <location>
        <begin position="803"/>
        <end position="845"/>
    </location>
</feature>
<dbReference type="Pfam" id="PF23735">
    <property type="entry name" value="KIF9"/>
    <property type="match status" value="1"/>
</dbReference>
<dbReference type="PROSITE" id="PS00411">
    <property type="entry name" value="KINESIN_MOTOR_1"/>
    <property type="match status" value="1"/>
</dbReference>
<reference evidence="13" key="1">
    <citation type="submission" date="2021-02" db="EMBL/GenBank/DDBJ databases">
        <authorList>
            <person name="Nowell W R."/>
        </authorList>
    </citation>
    <scope>NUCLEOTIDE SEQUENCE</scope>
</reference>
<dbReference type="GO" id="GO:0007018">
    <property type="term" value="P:microtubule-based movement"/>
    <property type="evidence" value="ECO:0007669"/>
    <property type="project" value="InterPro"/>
</dbReference>
<dbReference type="Gene3D" id="3.40.850.10">
    <property type="entry name" value="Kinesin motor domain"/>
    <property type="match status" value="1"/>
</dbReference>
<keyword evidence="6 8" id="KW-0505">Motor protein</keyword>
<evidence type="ECO:0000256" key="11">
    <source>
        <dbReference type="SAM" id="MobiDB-lite"/>
    </source>
</evidence>
<feature type="domain" description="Kinesin motor" evidence="12">
    <location>
        <begin position="1"/>
        <end position="372"/>
    </location>
</feature>
<evidence type="ECO:0000256" key="6">
    <source>
        <dbReference type="ARBA" id="ARBA00023175"/>
    </source>
</evidence>